<evidence type="ECO:0000313" key="4">
    <source>
        <dbReference type="Proteomes" id="UP000189545"/>
    </source>
</evidence>
<dbReference type="InterPro" id="IPR006224">
    <property type="entry name" value="PsdUridine_synth_RluA-like_CS"/>
</dbReference>
<dbReference type="CDD" id="cd02869">
    <property type="entry name" value="PseudoU_synth_RluA_like"/>
    <property type="match status" value="1"/>
</dbReference>
<reference evidence="3 4" key="1">
    <citation type="submission" date="2016-03" db="EMBL/GenBank/DDBJ databases">
        <title>Complete genome sequence of Shewanella psychrophila WP2, a deep sea bacterium isolated from west Pacific sediment.</title>
        <authorList>
            <person name="Xu G."/>
            <person name="Jian H."/>
        </authorList>
    </citation>
    <scope>NUCLEOTIDE SEQUENCE [LARGE SCALE GENOMIC DNA]</scope>
    <source>
        <strain evidence="3 4">WP2</strain>
    </source>
</reference>
<dbReference type="InterPro" id="IPR020103">
    <property type="entry name" value="PsdUridine_synth_cat_dom_sf"/>
</dbReference>
<dbReference type="EC" id="5.4.99.28" evidence="3"/>
<dbReference type="GO" id="GO:0000455">
    <property type="term" value="P:enzyme-directed rRNA pseudouridine synthesis"/>
    <property type="evidence" value="ECO:0007669"/>
    <property type="project" value="TreeGrafter"/>
</dbReference>
<dbReference type="OrthoDB" id="9785808at2"/>
<name>A0A1S6HNZ6_9GAMM</name>
<accession>A0A1S6HNZ6</accession>
<dbReference type="Proteomes" id="UP000189545">
    <property type="component" value="Chromosome"/>
</dbReference>
<dbReference type="KEGG" id="spsw:Sps_02075"/>
<dbReference type="AlphaFoldDB" id="A0A1S6HNZ6"/>
<feature type="domain" description="Pseudouridine synthase RsuA/RluA-like" evidence="2">
    <location>
        <begin position="404"/>
        <end position="552"/>
    </location>
</feature>
<keyword evidence="4" id="KW-1185">Reference proteome</keyword>
<dbReference type="STRING" id="225848.Sps_02075"/>
<dbReference type="InterPro" id="IPR050188">
    <property type="entry name" value="RluA_PseudoU_synthase"/>
</dbReference>
<dbReference type="PROSITE" id="PS01129">
    <property type="entry name" value="PSI_RLU"/>
    <property type="match status" value="1"/>
</dbReference>
<dbReference type="Pfam" id="PF00849">
    <property type="entry name" value="PseudoU_synth_2"/>
    <property type="match status" value="1"/>
</dbReference>
<gene>
    <name evidence="3" type="ORF">Sps_02075</name>
</gene>
<evidence type="ECO:0000256" key="1">
    <source>
        <dbReference type="SAM" id="MobiDB-lite"/>
    </source>
</evidence>
<evidence type="ECO:0000259" key="2">
    <source>
        <dbReference type="Pfam" id="PF00849"/>
    </source>
</evidence>
<protein>
    <submittedName>
        <fullName evidence="3">23S RNA-specific pseudouridylate synthase</fullName>
        <ecNumber evidence="3">5.4.99.28</ecNumber>
        <ecNumber evidence="3">5.4.99.29</ecNumber>
    </submittedName>
</protein>
<dbReference type="EC" id="5.4.99.29" evidence="3"/>
<dbReference type="PANTHER" id="PTHR21600:SF89">
    <property type="entry name" value="RIBOSOMAL LARGE SUBUNIT PSEUDOURIDINE SYNTHASE A"/>
    <property type="match status" value="1"/>
</dbReference>
<dbReference type="PANTHER" id="PTHR21600">
    <property type="entry name" value="MITOCHONDRIAL RNA PSEUDOURIDINE SYNTHASE"/>
    <property type="match status" value="1"/>
</dbReference>
<dbReference type="EMBL" id="CP014782">
    <property type="protein sequence ID" value="AQS37235.1"/>
    <property type="molecule type" value="Genomic_DNA"/>
</dbReference>
<dbReference type="GO" id="GO:0160142">
    <property type="term" value="F:23S rRNA pseudouridine(746) synthase activity"/>
    <property type="evidence" value="ECO:0007669"/>
    <property type="project" value="UniProtKB-EC"/>
</dbReference>
<sequence length="599" mass="67398">MHSPEHCFTSFKAPTSEFTLPELFTFPFYYEPHPLCLLAASELQQHLETQTVWQHDFGLREAEDSGLREANGSDLNEANGFGLNEAKGSSLNETKGSGLNDDGSDGLGKMFGVLLVKNQQGELGYLSAFSGKIADKNLLPGFVPPVFDMLAKDGFFIPEQDKINLINAEITELKRKPELARLHSMLADETLLAEQQIAAHRASMIENRKQRKAQRLAGESLDEDALKQLSIQMSRESVQDKNRLKELTSYWDERLASAKSAHGQVNDRLLRLKLKRKTMSAALQQRLFDEYCFLNIKEEQRSLGDIFKDTIHKTPPAGSGECAAPKLLHYAFKHGLTPVAMAEFWWGVAPKSEIRQHKNFYGACKGKCQPILGHMLDGLPTDENPLLTNPAEGKQLDIIYQDRDMLVINKPAEFLSVPGRNIDDSVYSRIKQLYPDATGPLIVHRLDMSTSGLMVIALNKEANKSLQKQFITRTVKKRYVALLTGELSQDEGIISLPLRGDFDDRPRQLVCFEHGKPAETKWQVISRRDGLTKVHLYPKTGRTHQLRVHSAHPQGLNMPIVGDDLYGKKSERLHLHAELLELNHPTTREAMSFRVDAGF</sequence>
<dbReference type="GO" id="GO:0160151">
    <property type="term" value="F:tRNA pseudouridine(32) synthase activity"/>
    <property type="evidence" value="ECO:0007669"/>
    <property type="project" value="UniProtKB-EC"/>
</dbReference>
<dbReference type="RefSeq" id="WP_077752426.1">
    <property type="nucleotide sequence ID" value="NZ_CP014782.1"/>
</dbReference>
<dbReference type="SUPFAM" id="SSF55120">
    <property type="entry name" value="Pseudouridine synthase"/>
    <property type="match status" value="1"/>
</dbReference>
<evidence type="ECO:0000313" key="3">
    <source>
        <dbReference type="EMBL" id="AQS37235.1"/>
    </source>
</evidence>
<dbReference type="InterPro" id="IPR006145">
    <property type="entry name" value="PsdUridine_synth_RsuA/RluA"/>
</dbReference>
<dbReference type="Gene3D" id="3.30.2350.10">
    <property type="entry name" value="Pseudouridine synthase"/>
    <property type="match status" value="1"/>
</dbReference>
<feature type="region of interest" description="Disordered" evidence="1">
    <location>
        <begin position="69"/>
        <end position="101"/>
    </location>
</feature>
<dbReference type="GO" id="GO:0003723">
    <property type="term" value="F:RNA binding"/>
    <property type="evidence" value="ECO:0007669"/>
    <property type="project" value="InterPro"/>
</dbReference>
<organism evidence="3 4">
    <name type="scientific">Shewanella psychrophila</name>
    <dbReference type="NCBI Taxonomy" id="225848"/>
    <lineage>
        <taxon>Bacteria</taxon>
        <taxon>Pseudomonadati</taxon>
        <taxon>Pseudomonadota</taxon>
        <taxon>Gammaproteobacteria</taxon>
        <taxon>Alteromonadales</taxon>
        <taxon>Shewanellaceae</taxon>
        <taxon>Shewanella</taxon>
    </lineage>
</organism>
<keyword evidence="3" id="KW-0413">Isomerase</keyword>
<proteinExistence type="predicted"/>